<sequence>MTEVQNGRKITVTLTPEMAAELKAACARGDESTDVVISRALTAYFIEEQRARDFALEDDCND</sequence>
<name>A0ABW4CMA8_9LACO</name>
<protein>
    <recommendedName>
        <fullName evidence="3">CopG family transcriptional regulator</fullName>
    </recommendedName>
</protein>
<accession>A0ABW4CMA8</accession>
<proteinExistence type="predicted"/>
<comment type="caution">
    <text evidence="1">The sequence shown here is derived from an EMBL/GenBank/DDBJ whole genome shotgun (WGS) entry which is preliminary data.</text>
</comment>
<evidence type="ECO:0000313" key="1">
    <source>
        <dbReference type="EMBL" id="MFD1430775.1"/>
    </source>
</evidence>
<keyword evidence="2" id="KW-1185">Reference proteome</keyword>
<dbReference type="EMBL" id="JBHTOC010000017">
    <property type="protein sequence ID" value="MFD1430775.1"/>
    <property type="molecule type" value="Genomic_DNA"/>
</dbReference>
<dbReference type="RefSeq" id="WP_203628192.1">
    <property type="nucleotide sequence ID" value="NZ_BOLQ01000020.1"/>
</dbReference>
<organism evidence="1 2">
    <name type="scientific">Lacticaseibacillus mingshuiensis</name>
    <dbReference type="NCBI Taxonomy" id="2799574"/>
    <lineage>
        <taxon>Bacteria</taxon>
        <taxon>Bacillati</taxon>
        <taxon>Bacillota</taxon>
        <taxon>Bacilli</taxon>
        <taxon>Lactobacillales</taxon>
        <taxon>Lactobacillaceae</taxon>
        <taxon>Lacticaseibacillus</taxon>
    </lineage>
</organism>
<gene>
    <name evidence="1" type="ORF">ACFQ4P_11045</name>
</gene>
<evidence type="ECO:0008006" key="3">
    <source>
        <dbReference type="Google" id="ProtNLM"/>
    </source>
</evidence>
<evidence type="ECO:0000313" key="2">
    <source>
        <dbReference type="Proteomes" id="UP001597196"/>
    </source>
</evidence>
<dbReference type="Proteomes" id="UP001597196">
    <property type="component" value="Unassembled WGS sequence"/>
</dbReference>
<reference evidence="2" key="1">
    <citation type="journal article" date="2019" name="Int. J. Syst. Evol. Microbiol.">
        <title>The Global Catalogue of Microorganisms (GCM) 10K type strain sequencing project: providing services to taxonomists for standard genome sequencing and annotation.</title>
        <authorList>
            <consortium name="The Broad Institute Genomics Platform"/>
            <consortium name="The Broad Institute Genome Sequencing Center for Infectious Disease"/>
            <person name="Wu L."/>
            <person name="Ma J."/>
        </authorList>
    </citation>
    <scope>NUCLEOTIDE SEQUENCE [LARGE SCALE GENOMIC DNA]</scope>
    <source>
        <strain evidence="2">CCM 8980</strain>
    </source>
</reference>